<keyword evidence="1" id="KW-0732">Signal</keyword>
<evidence type="ECO:0000313" key="3">
    <source>
        <dbReference type="Proteomes" id="UP000484988"/>
    </source>
</evidence>
<evidence type="ECO:0000313" key="2">
    <source>
        <dbReference type="EMBL" id="GFH37901.1"/>
    </source>
</evidence>
<evidence type="ECO:0000256" key="1">
    <source>
        <dbReference type="SAM" id="SignalP"/>
    </source>
</evidence>
<protein>
    <recommendedName>
        <fullName evidence="4">Lipoprotein</fullName>
    </recommendedName>
</protein>
<dbReference type="AlphaFoldDB" id="A0A6A0AZY7"/>
<dbReference type="Proteomes" id="UP000484988">
    <property type="component" value="Unassembled WGS sequence"/>
</dbReference>
<gene>
    <name evidence="2" type="ORF">SCWH03_41410</name>
</gene>
<comment type="caution">
    <text evidence="2">The sequence shown here is derived from an EMBL/GenBank/DDBJ whole genome shotgun (WGS) entry which is preliminary data.</text>
</comment>
<organism evidence="2 3">
    <name type="scientific">Streptomyces pacificus</name>
    <dbReference type="NCBI Taxonomy" id="2705029"/>
    <lineage>
        <taxon>Bacteria</taxon>
        <taxon>Bacillati</taxon>
        <taxon>Actinomycetota</taxon>
        <taxon>Actinomycetes</taxon>
        <taxon>Kitasatosporales</taxon>
        <taxon>Streptomycetaceae</taxon>
        <taxon>Streptomyces</taxon>
    </lineage>
</organism>
<dbReference type="PROSITE" id="PS51257">
    <property type="entry name" value="PROKAR_LIPOPROTEIN"/>
    <property type="match status" value="1"/>
</dbReference>
<evidence type="ECO:0008006" key="4">
    <source>
        <dbReference type="Google" id="ProtNLM"/>
    </source>
</evidence>
<feature type="signal peptide" evidence="1">
    <location>
        <begin position="1"/>
        <end position="31"/>
    </location>
</feature>
<proteinExistence type="predicted"/>
<keyword evidence="3" id="KW-1185">Reference proteome</keyword>
<dbReference type="RefSeq" id="WP_254076876.1">
    <property type="nucleotide sequence ID" value="NZ_BLLG01000012.1"/>
</dbReference>
<sequence length="228" mass="23557">MGTVVSRRSACGRALFAAVVGSLFLAAAACAGGGGGDGTPTDYGVVGGTQLCGGDAVSADASKALKVITGASRFEASAERYTVAKSASDLIEAYPVPTLTQDVCRVYNPLGTPDFELRITWNLEDRAPTAASAPNFTELDMGERAVAAEDKAYVFFGCKSVKLGNSRSAAHIVVGVERWGMPKPPEGDPEALKDAYATVAHSVSLAMARELRCEDSGGLPARPVLDPA</sequence>
<feature type="chain" id="PRO_5038646004" description="Lipoprotein" evidence="1">
    <location>
        <begin position="32"/>
        <end position="228"/>
    </location>
</feature>
<accession>A0A6A0AZY7</accession>
<reference evidence="2 3" key="1">
    <citation type="submission" date="2020-02" db="EMBL/GenBank/DDBJ databases">
        <title>Whole Genome Shotgun Sequence of Streptomyces sp. strain CWH03.</title>
        <authorList>
            <person name="Dohra H."/>
            <person name="Kodani S."/>
            <person name="Yamamura H."/>
        </authorList>
    </citation>
    <scope>NUCLEOTIDE SEQUENCE [LARGE SCALE GENOMIC DNA]</scope>
    <source>
        <strain evidence="2 3">CWH03</strain>
    </source>
</reference>
<dbReference type="EMBL" id="BLLG01000012">
    <property type="protein sequence ID" value="GFH37901.1"/>
    <property type="molecule type" value="Genomic_DNA"/>
</dbReference>
<name>A0A6A0AZY7_9ACTN</name>